<keyword evidence="2" id="KW-1185">Reference proteome</keyword>
<sequence length="181" mass="20694">MKYFGPASGNEKYSYNEPTYLRSFGVASYMINETDFNKLERSVRDALERGDDRSSLLYAGKAAIEYGVAGLLLYIDTYITILSKPSAKDEMIEQEVIKLLAYIGFAKQMLEIKDAKALKSMQIIYSDDYDSDSYWKKREVKLLSLIDDTELVLSESKDMADALVKECLKDNQSQNKHPTYK</sequence>
<dbReference type="EMBL" id="CCSB01000001">
    <property type="protein sequence ID" value="CDZ76825.1"/>
    <property type="molecule type" value="Genomic_DNA"/>
</dbReference>
<dbReference type="OrthoDB" id="9989481at2"/>
<organism evidence="1 2">
    <name type="scientific">Legionella massiliensis</name>
    <dbReference type="NCBI Taxonomy" id="1034943"/>
    <lineage>
        <taxon>Bacteria</taxon>
        <taxon>Pseudomonadati</taxon>
        <taxon>Pseudomonadota</taxon>
        <taxon>Gammaproteobacteria</taxon>
        <taxon>Legionellales</taxon>
        <taxon>Legionellaceae</taxon>
        <taxon>Legionella</taxon>
    </lineage>
</organism>
<dbReference type="RefSeq" id="WP_043873269.1">
    <property type="nucleotide sequence ID" value="NZ_CCVW01000001.1"/>
</dbReference>
<reference evidence="1 2" key="1">
    <citation type="submission" date="2014-06" db="EMBL/GenBank/DDBJ databases">
        <authorList>
            <person name="Urmite Genomes Urmite Genomes"/>
        </authorList>
    </citation>
    <scope>NUCLEOTIDE SEQUENCE [LARGE SCALE GENOMIC DNA]</scope>
</reference>
<dbReference type="AlphaFoldDB" id="A0A078KQY4"/>
<evidence type="ECO:0000313" key="1">
    <source>
        <dbReference type="EMBL" id="CDZ76825.1"/>
    </source>
</evidence>
<accession>A0A078KQY4</accession>
<dbReference type="Proteomes" id="UP000044071">
    <property type="component" value="Unassembled WGS sequence"/>
</dbReference>
<name>A0A078KQY4_9GAMM</name>
<protein>
    <submittedName>
        <fullName evidence="1">Uncharacterized protein</fullName>
    </submittedName>
</protein>
<proteinExistence type="predicted"/>
<dbReference type="STRING" id="1034943.BN59_01101"/>
<gene>
    <name evidence="1" type="ORF">BN59_01101</name>
</gene>
<evidence type="ECO:0000313" key="2">
    <source>
        <dbReference type="Proteomes" id="UP000044071"/>
    </source>
</evidence>